<dbReference type="InterPro" id="IPR029032">
    <property type="entry name" value="AhpD-like"/>
</dbReference>
<proteinExistence type="predicted"/>
<gene>
    <name evidence="2" type="ORF">Lstg_1561</name>
    <name evidence="3" type="ORF">NCTC11991_00508</name>
</gene>
<dbReference type="Proteomes" id="UP000255110">
    <property type="component" value="Unassembled WGS sequence"/>
</dbReference>
<dbReference type="Proteomes" id="UP000054820">
    <property type="component" value="Unassembled WGS sequence"/>
</dbReference>
<dbReference type="PANTHER" id="PTHR33930:SF2">
    <property type="entry name" value="BLR3452 PROTEIN"/>
    <property type="match status" value="1"/>
</dbReference>
<reference evidence="2 4" key="1">
    <citation type="submission" date="2015-11" db="EMBL/GenBank/DDBJ databases">
        <title>Genomic analysis of 38 Legionella species identifies large and diverse effector repertoires.</title>
        <authorList>
            <person name="Burstein D."/>
            <person name="Amaro F."/>
            <person name="Zusman T."/>
            <person name="Lifshitz Z."/>
            <person name="Cohen O."/>
            <person name="Gilbert J.A."/>
            <person name="Pupko T."/>
            <person name="Shuman H.A."/>
            <person name="Segal G."/>
        </authorList>
    </citation>
    <scope>NUCLEOTIDE SEQUENCE [LARGE SCALE GENOMIC DNA]</scope>
    <source>
        <strain evidence="2 4">SC-18-C9</strain>
    </source>
</reference>
<organism evidence="3 5">
    <name type="scientific">Legionella steigerwaltii</name>
    <dbReference type="NCBI Taxonomy" id="460"/>
    <lineage>
        <taxon>Bacteria</taxon>
        <taxon>Pseudomonadati</taxon>
        <taxon>Pseudomonadota</taxon>
        <taxon>Gammaproteobacteria</taxon>
        <taxon>Legionellales</taxon>
        <taxon>Legionellaceae</taxon>
        <taxon>Legionella</taxon>
    </lineage>
</organism>
<dbReference type="PANTHER" id="PTHR33930">
    <property type="entry name" value="ALKYL HYDROPEROXIDE REDUCTASE AHPD"/>
    <property type="match status" value="1"/>
</dbReference>
<dbReference type="RefSeq" id="WP_058477126.1">
    <property type="nucleotide sequence ID" value="NZ_CAAAIO010000016.1"/>
</dbReference>
<evidence type="ECO:0000313" key="2">
    <source>
        <dbReference type="EMBL" id="KTD77204.1"/>
    </source>
</evidence>
<dbReference type="InterPro" id="IPR004675">
    <property type="entry name" value="AhpD_core"/>
</dbReference>
<evidence type="ECO:0000313" key="3">
    <source>
        <dbReference type="EMBL" id="STY21930.1"/>
    </source>
</evidence>
<dbReference type="Gene3D" id="1.20.1290.10">
    <property type="entry name" value="AhpD-like"/>
    <property type="match status" value="1"/>
</dbReference>
<dbReference type="GO" id="GO:0051920">
    <property type="term" value="F:peroxiredoxin activity"/>
    <property type="evidence" value="ECO:0007669"/>
    <property type="project" value="InterPro"/>
</dbReference>
<dbReference type="InterPro" id="IPR003779">
    <property type="entry name" value="CMD-like"/>
</dbReference>
<reference evidence="3 5" key="2">
    <citation type="submission" date="2018-06" db="EMBL/GenBank/DDBJ databases">
        <authorList>
            <consortium name="Pathogen Informatics"/>
            <person name="Doyle S."/>
        </authorList>
    </citation>
    <scope>NUCLEOTIDE SEQUENCE [LARGE SCALE GENOMIC DNA]</scope>
    <source>
        <strain evidence="3 5">NCTC11991</strain>
    </source>
</reference>
<dbReference type="NCBIfam" id="TIGR00778">
    <property type="entry name" value="ahpD_dom"/>
    <property type="match status" value="1"/>
</dbReference>
<dbReference type="EMBL" id="UGOY01000001">
    <property type="protein sequence ID" value="STY21930.1"/>
    <property type="molecule type" value="Genomic_DNA"/>
</dbReference>
<accession>A0A378L6C9</accession>
<evidence type="ECO:0000313" key="5">
    <source>
        <dbReference type="Proteomes" id="UP000255110"/>
    </source>
</evidence>
<keyword evidence="4" id="KW-1185">Reference proteome</keyword>
<sequence>MSDKFSQITKDISTQLAKMRKEMPEVMSGFSALAQGATKDGVLDKKTKELIAMALAVAKQCDGCIGFHAQTLIKLQATREEFLETLGMAVYMGGGPSLMYAAEALEAFEEFSK</sequence>
<evidence type="ECO:0000313" key="4">
    <source>
        <dbReference type="Proteomes" id="UP000054820"/>
    </source>
</evidence>
<dbReference type="EMBL" id="LNYZ01000013">
    <property type="protein sequence ID" value="KTD77204.1"/>
    <property type="molecule type" value="Genomic_DNA"/>
</dbReference>
<dbReference type="OrthoDB" id="1683318at2"/>
<feature type="domain" description="Carboxymuconolactone decarboxylase-like" evidence="1">
    <location>
        <begin position="24"/>
        <end position="107"/>
    </location>
</feature>
<dbReference type="AlphaFoldDB" id="A0A378L6C9"/>
<protein>
    <submittedName>
        <fullName evidence="2">Carboxymuconolactone decarboxylase family transporter</fullName>
    </submittedName>
    <submittedName>
        <fullName evidence="3">Putative gamma-carboxymuconolactone decarboxylase subunit like protein</fullName>
    </submittedName>
</protein>
<evidence type="ECO:0000259" key="1">
    <source>
        <dbReference type="Pfam" id="PF02627"/>
    </source>
</evidence>
<dbReference type="SUPFAM" id="SSF69118">
    <property type="entry name" value="AhpD-like"/>
    <property type="match status" value="1"/>
</dbReference>
<name>A0A378L6C9_9GAMM</name>
<dbReference type="Pfam" id="PF02627">
    <property type="entry name" value="CMD"/>
    <property type="match status" value="1"/>
</dbReference>
<dbReference type="STRING" id="460.Lstg_1561"/>